<evidence type="ECO:0000256" key="3">
    <source>
        <dbReference type="ARBA" id="ARBA00023140"/>
    </source>
</evidence>
<name>A0A7H8QLY7_TALRU</name>
<evidence type="ECO:0000313" key="8">
    <source>
        <dbReference type="Proteomes" id="UP000509510"/>
    </source>
</evidence>
<dbReference type="KEGG" id="trg:TRUGW13939_01628"/>
<feature type="transmembrane region" description="Helical" evidence="6">
    <location>
        <begin position="212"/>
        <end position="230"/>
    </location>
</feature>
<dbReference type="Proteomes" id="UP000509510">
    <property type="component" value="Chromosome I"/>
</dbReference>
<dbReference type="EMBL" id="CP055898">
    <property type="protein sequence ID" value="QKX54541.1"/>
    <property type="molecule type" value="Genomic_DNA"/>
</dbReference>
<keyword evidence="1" id="KW-0962">Peroxisome biogenesis</keyword>
<evidence type="ECO:0000256" key="4">
    <source>
        <dbReference type="ARBA" id="ARBA00046271"/>
    </source>
</evidence>
<keyword evidence="6" id="KW-1133">Transmembrane helix</keyword>
<feature type="region of interest" description="Disordered" evidence="5">
    <location>
        <begin position="160"/>
        <end position="181"/>
    </location>
</feature>
<dbReference type="GO" id="GO:0005778">
    <property type="term" value="C:peroxisomal membrane"/>
    <property type="evidence" value="ECO:0007669"/>
    <property type="project" value="UniProtKB-SubCell"/>
</dbReference>
<dbReference type="GO" id="GO:0016559">
    <property type="term" value="P:peroxisome fission"/>
    <property type="evidence" value="ECO:0007669"/>
    <property type="project" value="InterPro"/>
</dbReference>
<evidence type="ECO:0000256" key="5">
    <source>
        <dbReference type="SAM" id="MobiDB-lite"/>
    </source>
</evidence>
<keyword evidence="6" id="KW-0812">Transmembrane</keyword>
<reference evidence="8" key="1">
    <citation type="submission" date="2020-06" db="EMBL/GenBank/DDBJ databases">
        <title>A chromosome-scale genome assembly of Talaromyces rugulosus W13939.</title>
        <authorList>
            <person name="Wang B."/>
            <person name="Guo L."/>
            <person name="Ye K."/>
            <person name="Wang L."/>
        </authorList>
    </citation>
    <scope>NUCLEOTIDE SEQUENCE [LARGE SCALE GENOMIC DNA]</scope>
    <source>
        <strain evidence="8">W13939</strain>
    </source>
</reference>
<evidence type="ECO:0000256" key="2">
    <source>
        <dbReference type="ARBA" id="ARBA00023136"/>
    </source>
</evidence>
<protein>
    <submittedName>
        <fullName evidence="7">Uncharacterized protein</fullName>
    </submittedName>
</protein>
<dbReference type="Pfam" id="PF05648">
    <property type="entry name" value="PEX11"/>
    <property type="match status" value="1"/>
</dbReference>
<evidence type="ECO:0000313" key="7">
    <source>
        <dbReference type="EMBL" id="QKX54541.1"/>
    </source>
</evidence>
<dbReference type="PANTHER" id="PTHR12652:SF23">
    <property type="entry name" value="MICROBODY (PEROXISOME) PROLIFERATION PROTEIN PEROXIN 11B (EUROFUNG)"/>
    <property type="match status" value="1"/>
</dbReference>
<accession>A0A7H8QLY7</accession>
<sequence length="235" mass="25679">MAQLSLPKQLANFTSSTTGLDLGLRLLHALTLIGTGIELDSATIMRCSVAAEQIGLGRRYLRFFDFLGCFQNVQDILATGNSMRTRKQILDMAESSALGMYLVLEGTTMLHDMNIYSVSWYTPVLLEAYKFWFYAICIAIARTMLDLLLEPVTSVYHNSSGDANEKKGGKSGNPSPSEPVPSTVSLLNQLVIDSLNLTIPGSLLGWIPVSDMGVAIAMLITTILVWPAVWGKTQK</sequence>
<comment type="subcellular location">
    <subcellularLocation>
        <location evidence="4">Peroxisome membrane</location>
    </subcellularLocation>
</comment>
<organism evidence="7 8">
    <name type="scientific">Talaromyces rugulosus</name>
    <name type="common">Penicillium rugulosum</name>
    <dbReference type="NCBI Taxonomy" id="121627"/>
    <lineage>
        <taxon>Eukaryota</taxon>
        <taxon>Fungi</taxon>
        <taxon>Dikarya</taxon>
        <taxon>Ascomycota</taxon>
        <taxon>Pezizomycotina</taxon>
        <taxon>Eurotiomycetes</taxon>
        <taxon>Eurotiomycetidae</taxon>
        <taxon>Eurotiales</taxon>
        <taxon>Trichocomaceae</taxon>
        <taxon>Talaromyces</taxon>
        <taxon>Talaromyces sect. Islandici</taxon>
    </lineage>
</organism>
<keyword evidence="8" id="KW-1185">Reference proteome</keyword>
<dbReference type="OrthoDB" id="3636394at2759"/>
<keyword evidence="2 6" id="KW-0472">Membrane</keyword>
<dbReference type="RefSeq" id="XP_035340720.1">
    <property type="nucleotide sequence ID" value="XM_035484827.1"/>
</dbReference>
<dbReference type="AlphaFoldDB" id="A0A7H8QLY7"/>
<dbReference type="InterPro" id="IPR008733">
    <property type="entry name" value="PEX11"/>
</dbReference>
<dbReference type="GeneID" id="55989138"/>
<gene>
    <name evidence="7" type="ORF">TRUGW13939_01628</name>
</gene>
<keyword evidence="3" id="KW-0576">Peroxisome</keyword>
<proteinExistence type="predicted"/>
<evidence type="ECO:0000256" key="1">
    <source>
        <dbReference type="ARBA" id="ARBA00022593"/>
    </source>
</evidence>
<dbReference type="PANTHER" id="PTHR12652">
    <property type="entry name" value="PEROXISOMAL BIOGENESIS FACTOR 11"/>
    <property type="match status" value="1"/>
</dbReference>
<evidence type="ECO:0000256" key="6">
    <source>
        <dbReference type="SAM" id="Phobius"/>
    </source>
</evidence>